<dbReference type="EMBL" id="JANPWB010000009">
    <property type="protein sequence ID" value="KAJ1150900.1"/>
    <property type="molecule type" value="Genomic_DNA"/>
</dbReference>
<reference evidence="1" key="1">
    <citation type="journal article" date="2022" name="bioRxiv">
        <title>Sequencing and chromosome-scale assembly of the giantPleurodeles waltlgenome.</title>
        <authorList>
            <person name="Brown T."/>
            <person name="Elewa A."/>
            <person name="Iarovenko S."/>
            <person name="Subramanian E."/>
            <person name="Araus A.J."/>
            <person name="Petzold A."/>
            <person name="Susuki M."/>
            <person name="Suzuki K.-i.T."/>
            <person name="Hayashi T."/>
            <person name="Toyoda A."/>
            <person name="Oliveira C."/>
            <person name="Osipova E."/>
            <person name="Leigh N.D."/>
            <person name="Simon A."/>
            <person name="Yun M.H."/>
        </authorList>
    </citation>
    <scope>NUCLEOTIDE SEQUENCE</scope>
    <source>
        <strain evidence="1">20211129_DDA</strain>
        <tissue evidence="1">Liver</tissue>
    </source>
</reference>
<accession>A0AAV7RFX5</accession>
<evidence type="ECO:0000313" key="2">
    <source>
        <dbReference type="Proteomes" id="UP001066276"/>
    </source>
</evidence>
<name>A0AAV7RFX5_PLEWA</name>
<dbReference type="AlphaFoldDB" id="A0AAV7RFX5"/>
<comment type="caution">
    <text evidence="1">The sequence shown here is derived from an EMBL/GenBank/DDBJ whole genome shotgun (WGS) entry which is preliminary data.</text>
</comment>
<evidence type="ECO:0000313" key="1">
    <source>
        <dbReference type="EMBL" id="KAJ1150900.1"/>
    </source>
</evidence>
<dbReference type="Proteomes" id="UP001066276">
    <property type="component" value="Chromosome 5"/>
</dbReference>
<protein>
    <submittedName>
        <fullName evidence="1">Uncharacterized protein</fullName>
    </submittedName>
</protein>
<organism evidence="1 2">
    <name type="scientific">Pleurodeles waltl</name>
    <name type="common">Iberian ribbed newt</name>
    <dbReference type="NCBI Taxonomy" id="8319"/>
    <lineage>
        <taxon>Eukaryota</taxon>
        <taxon>Metazoa</taxon>
        <taxon>Chordata</taxon>
        <taxon>Craniata</taxon>
        <taxon>Vertebrata</taxon>
        <taxon>Euteleostomi</taxon>
        <taxon>Amphibia</taxon>
        <taxon>Batrachia</taxon>
        <taxon>Caudata</taxon>
        <taxon>Salamandroidea</taxon>
        <taxon>Salamandridae</taxon>
        <taxon>Pleurodelinae</taxon>
        <taxon>Pleurodeles</taxon>
    </lineage>
</organism>
<keyword evidence="2" id="KW-1185">Reference proteome</keyword>
<gene>
    <name evidence="1" type="ORF">NDU88_003687</name>
</gene>
<sequence>MSSRHSESRGWLKTSQRSTFLIKLDLPFFHTCSRIHYKYFWRRVVDRCTGPIFLVETKLEIQLILTAFLMSNGNGKIVICSFVREEDNVVLPRPRDSRLTFRARESELDTLGVERTVEGCSCDIAAVYVLNKIRLTIFPHL</sequence>
<proteinExistence type="predicted"/>